<accession>A0AAE2W056</accession>
<evidence type="ECO:0000256" key="7">
    <source>
        <dbReference type="ARBA" id="ARBA00022927"/>
    </source>
</evidence>
<comment type="caution">
    <text evidence="12">The sequence shown here is derived from an EMBL/GenBank/DDBJ whole genome shotgun (WGS) entry which is preliminary data.</text>
</comment>
<sequence>MSLTFPSAGVKPWFWLPAIGLSAALHIGFPAQILSQTGQVEPEPPQREGVTGAIMFDLSDIIAAPSALAEDSAAQQESREAPTVTESPEAVEAAQAAEQPILRQIPYDVEDESLKFGVAAPEPEAETEEKAEEIAAEQDPEQIDVESQVGATDSEAAEQSVAGVQAKTEAETAEASSEGLTADQTAEIQEWQKSIVLLISKAKTYPDKARRQKIEGDVQIRFVLDRYGAVVLAEVAQSSGFPVLDAAAVRTVEQIAKMPTPPNYLKGNEFTLQIPLRYRFR</sequence>
<keyword evidence="13" id="KW-1185">Reference proteome</keyword>
<organism evidence="12 13">
    <name type="scientific">Sulfitobacter geojensis</name>
    <dbReference type="NCBI Taxonomy" id="1342299"/>
    <lineage>
        <taxon>Bacteria</taxon>
        <taxon>Pseudomonadati</taxon>
        <taxon>Pseudomonadota</taxon>
        <taxon>Alphaproteobacteria</taxon>
        <taxon>Rhodobacterales</taxon>
        <taxon>Roseobacteraceae</taxon>
        <taxon>Sulfitobacter</taxon>
    </lineage>
</organism>
<dbReference type="PANTHER" id="PTHR33446:SF2">
    <property type="entry name" value="PROTEIN TONB"/>
    <property type="match status" value="1"/>
</dbReference>
<keyword evidence="9" id="KW-0472">Membrane</keyword>
<comment type="subcellular location">
    <subcellularLocation>
        <location evidence="1">Cell inner membrane</location>
        <topology evidence="1">Single-pass membrane protein</topology>
        <orientation evidence="1">Periplasmic side</orientation>
    </subcellularLocation>
</comment>
<name>A0AAE2W056_9RHOB</name>
<dbReference type="NCBIfam" id="TIGR01352">
    <property type="entry name" value="tonB_Cterm"/>
    <property type="match status" value="1"/>
</dbReference>
<evidence type="ECO:0000313" key="13">
    <source>
        <dbReference type="Proteomes" id="UP000732193"/>
    </source>
</evidence>
<keyword evidence="6" id="KW-0812">Transmembrane</keyword>
<reference evidence="12 13" key="1">
    <citation type="submission" date="2021-01" db="EMBL/GenBank/DDBJ databases">
        <title>Diatom-associated Roseobacters Show Island Model of Population Structure.</title>
        <authorList>
            <person name="Qu L."/>
            <person name="Feng X."/>
            <person name="Chen Y."/>
            <person name="Li L."/>
            <person name="Wang X."/>
            <person name="Hu Z."/>
            <person name="Wang H."/>
            <person name="Luo H."/>
        </authorList>
    </citation>
    <scope>NUCLEOTIDE SEQUENCE [LARGE SCALE GENOMIC DNA]</scope>
    <source>
        <strain evidence="12 13">TR60-84</strain>
    </source>
</reference>
<dbReference type="GO" id="GO:0055085">
    <property type="term" value="P:transmembrane transport"/>
    <property type="evidence" value="ECO:0007669"/>
    <property type="project" value="InterPro"/>
</dbReference>
<keyword evidence="5" id="KW-0997">Cell inner membrane</keyword>
<feature type="compositionally biased region" description="Acidic residues" evidence="10">
    <location>
        <begin position="123"/>
        <end position="144"/>
    </location>
</feature>
<evidence type="ECO:0000256" key="4">
    <source>
        <dbReference type="ARBA" id="ARBA00022475"/>
    </source>
</evidence>
<dbReference type="Proteomes" id="UP000732193">
    <property type="component" value="Unassembled WGS sequence"/>
</dbReference>
<feature type="region of interest" description="Disordered" evidence="10">
    <location>
        <begin position="68"/>
        <end position="94"/>
    </location>
</feature>
<evidence type="ECO:0000256" key="9">
    <source>
        <dbReference type="ARBA" id="ARBA00023136"/>
    </source>
</evidence>
<dbReference type="PANTHER" id="PTHR33446">
    <property type="entry name" value="PROTEIN TONB-RELATED"/>
    <property type="match status" value="1"/>
</dbReference>
<dbReference type="Pfam" id="PF03544">
    <property type="entry name" value="TonB_C"/>
    <property type="match status" value="1"/>
</dbReference>
<evidence type="ECO:0000256" key="3">
    <source>
        <dbReference type="ARBA" id="ARBA00022448"/>
    </source>
</evidence>
<keyword evidence="7" id="KW-0653">Protein transport</keyword>
<feature type="domain" description="TonB C-terminal" evidence="11">
    <location>
        <begin position="190"/>
        <end position="281"/>
    </location>
</feature>
<evidence type="ECO:0000256" key="5">
    <source>
        <dbReference type="ARBA" id="ARBA00022519"/>
    </source>
</evidence>
<protein>
    <submittedName>
        <fullName evidence="12">Energy transducer TonB</fullName>
    </submittedName>
</protein>
<comment type="similarity">
    <text evidence="2">Belongs to the TonB family.</text>
</comment>
<feature type="region of interest" description="Disordered" evidence="10">
    <location>
        <begin position="120"/>
        <end position="181"/>
    </location>
</feature>
<dbReference type="Gene3D" id="3.30.1150.10">
    <property type="match status" value="1"/>
</dbReference>
<dbReference type="GO" id="GO:0015031">
    <property type="term" value="P:protein transport"/>
    <property type="evidence" value="ECO:0007669"/>
    <property type="project" value="UniProtKB-KW"/>
</dbReference>
<evidence type="ECO:0000256" key="2">
    <source>
        <dbReference type="ARBA" id="ARBA00006555"/>
    </source>
</evidence>
<dbReference type="PROSITE" id="PS52015">
    <property type="entry name" value="TONB_CTD"/>
    <property type="match status" value="1"/>
</dbReference>
<dbReference type="GO" id="GO:0098797">
    <property type="term" value="C:plasma membrane protein complex"/>
    <property type="evidence" value="ECO:0007669"/>
    <property type="project" value="TreeGrafter"/>
</dbReference>
<dbReference type="SUPFAM" id="SSF74653">
    <property type="entry name" value="TolA/TonB C-terminal domain"/>
    <property type="match status" value="1"/>
</dbReference>
<dbReference type="EMBL" id="JAFBRM010000004">
    <property type="protein sequence ID" value="MBM1715084.1"/>
    <property type="molecule type" value="Genomic_DNA"/>
</dbReference>
<dbReference type="InterPro" id="IPR051045">
    <property type="entry name" value="TonB-dependent_transducer"/>
</dbReference>
<evidence type="ECO:0000256" key="10">
    <source>
        <dbReference type="SAM" id="MobiDB-lite"/>
    </source>
</evidence>
<gene>
    <name evidence="12" type="ORF">JQV55_16050</name>
</gene>
<proteinExistence type="inferred from homology"/>
<keyword evidence="8" id="KW-1133">Transmembrane helix</keyword>
<evidence type="ECO:0000256" key="1">
    <source>
        <dbReference type="ARBA" id="ARBA00004383"/>
    </source>
</evidence>
<dbReference type="InterPro" id="IPR006260">
    <property type="entry name" value="TonB/TolA_C"/>
</dbReference>
<keyword evidence="3" id="KW-0813">Transport</keyword>
<dbReference type="RefSeq" id="WP_203242975.1">
    <property type="nucleotide sequence ID" value="NZ_JAFBRH010000004.1"/>
</dbReference>
<dbReference type="GO" id="GO:0031992">
    <property type="term" value="F:energy transducer activity"/>
    <property type="evidence" value="ECO:0007669"/>
    <property type="project" value="TreeGrafter"/>
</dbReference>
<evidence type="ECO:0000256" key="6">
    <source>
        <dbReference type="ARBA" id="ARBA00022692"/>
    </source>
</evidence>
<keyword evidence="4" id="KW-1003">Cell membrane</keyword>
<dbReference type="AlphaFoldDB" id="A0AAE2W056"/>
<evidence type="ECO:0000256" key="8">
    <source>
        <dbReference type="ARBA" id="ARBA00022989"/>
    </source>
</evidence>
<evidence type="ECO:0000259" key="11">
    <source>
        <dbReference type="PROSITE" id="PS52015"/>
    </source>
</evidence>
<evidence type="ECO:0000313" key="12">
    <source>
        <dbReference type="EMBL" id="MBM1715084.1"/>
    </source>
</evidence>
<dbReference type="InterPro" id="IPR037682">
    <property type="entry name" value="TonB_C"/>
</dbReference>